<name>A0AAV9ERC2_ACOCL</name>
<dbReference type="Proteomes" id="UP001180020">
    <property type="component" value="Unassembled WGS sequence"/>
</dbReference>
<comment type="caution">
    <text evidence="2">The sequence shown here is derived from an EMBL/GenBank/DDBJ whole genome shotgun (WGS) entry which is preliminary data.</text>
</comment>
<accession>A0AAV9ERC2</accession>
<feature type="region of interest" description="Disordered" evidence="1">
    <location>
        <begin position="92"/>
        <end position="113"/>
    </location>
</feature>
<sequence length="134" mass="14874">MDEKAHDVHIVTILEEATGEWDPKRGSPRQNTVSLQEDDDDALSCTRDNEGTIADSRERVVRGDDAMDSSDLGARWSALTLGAAFVPTIWPKEEQKEEEEEVDQVDARDAAAGDVREVGDDRVFWETCLGKGIQ</sequence>
<dbReference type="EMBL" id="JAUJYO010000005">
    <property type="protein sequence ID" value="KAK1316258.1"/>
    <property type="molecule type" value="Genomic_DNA"/>
</dbReference>
<evidence type="ECO:0000313" key="2">
    <source>
        <dbReference type="EMBL" id="KAK1316258.1"/>
    </source>
</evidence>
<keyword evidence="3" id="KW-1185">Reference proteome</keyword>
<evidence type="ECO:0000313" key="3">
    <source>
        <dbReference type="Proteomes" id="UP001180020"/>
    </source>
</evidence>
<dbReference type="AlphaFoldDB" id="A0AAV9ERC2"/>
<reference evidence="2" key="1">
    <citation type="journal article" date="2023" name="Nat. Commun.">
        <title>Diploid and tetraploid genomes of Acorus and the evolution of monocots.</title>
        <authorList>
            <person name="Ma L."/>
            <person name="Liu K.W."/>
            <person name="Li Z."/>
            <person name="Hsiao Y.Y."/>
            <person name="Qi Y."/>
            <person name="Fu T."/>
            <person name="Tang G.D."/>
            <person name="Zhang D."/>
            <person name="Sun W.H."/>
            <person name="Liu D.K."/>
            <person name="Li Y."/>
            <person name="Chen G.Z."/>
            <person name="Liu X.D."/>
            <person name="Liao X.Y."/>
            <person name="Jiang Y.T."/>
            <person name="Yu X."/>
            <person name="Hao Y."/>
            <person name="Huang J."/>
            <person name="Zhao X.W."/>
            <person name="Ke S."/>
            <person name="Chen Y.Y."/>
            <person name="Wu W.L."/>
            <person name="Hsu J.L."/>
            <person name="Lin Y.F."/>
            <person name="Huang M.D."/>
            <person name="Li C.Y."/>
            <person name="Huang L."/>
            <person name="Wang Z.W."/>
            <person name="Zhao X."/>
            <person name="Zhong W.Y."/>
            <person name="Peng D.H."/>
            <person name="Ahmad S."/>
            <person name="Lan S."/>
            <person name="Zhang J.S."/>
            <person name="Tsai W.C."/>
            <person name="Van de Peer Y."/>
            <person name="Liu Z.J."/>
        </authorList>
    </citation>
    <scope>NUCLEOTIDE SEQUENCE</scope>
    <source>
        <strain evidence="2">CP</strain>
    </source>
</reference>
<feature type="region of interest" description="Disordered" evidence="1">
    <location>
        <begin position="19"/>
        <end position="48"/>
    </location>
</feature>
<organism evidence="2 3">
    <name type="scientific">Acorus calamus</name>
    <name type="common">Sweet flag</name>
    <dbReference type="NCBI Taxonomy" id="4465"/>
    <lineage>
        <taxon>Eukaryota</taxon>
        <taxon>Viridiplantae</taxon>
        <taxon>Streptophyta</taxon>
        <taxon>Embryophyta</taxon>
        <taxon>Tracheophyta</taxon>
        <taxon>Spermatophyta</taxon>
        <taxon>Magnoliopsida</taxon>
        <taxon>Liliopsida</taxon>
        <taxon>Acoraceae</taxon>
        <taxon>Acorus</taxon>
    </lineage>
</organism>
<reference evidence="2" key="2">
    <citation type="submission" date="2023-06" db="EMBL/GenBank/DDBJ databases">
        <authorList>
            <person name="Ma L."/>
            <person name="Liu K.-W."/>
            <person name="Li Z."/>
            <person name="Hsiao Y.-Y."/>
            <person name="Qi Y."/>
            <person name="Fu T."/>
            <person name="Tang G."/>
            <person name="Zhang D."/>
            <person name="Sun W.-H."/>
            <person name="Liu D.-K."/>
            <person name="Li Y."/>
            <person name="Chen G.-Z."/>
            <person name="Liu X.-D."/>
            <person name="Liao X.-Y."/>
            <person name="Jiang Y.-T."/>
            <person name="Yu X."/>
            <person name="Hao Y."/>
            <person name="Huang J."/>
            <person name="Zhao X.-W."/>
            <person name="Ke S."/>
            <person name="Chen Y.-Y."/>
            <person name="Wu W.-L."/>
            <person name="Hsu J.-L."/>
            <person name="Lin Y.-F."/>
            <person name="Huang M.-D."/>
            <person name="Li C.-Y."/>
            <person name="Huang L."/>
            <person name="Wang Z.-W."/>
            <person name="Zhao X."/>
            <person name="Zhong W.-Y."/>
            <person name="Peng D.-H."/>
            <person name="Ahmad S."/>
            <person name="Lan S."/>
            <person name="Zhang J.-S."/>
            <person name="Tsai W.-C."/>
            <person name="Van De Peer Y."/>
            <person name="Liu Z.-J."/>
        </authorList>
    </citation>
    <scope>NUCLEOTIDE SEQUENCE</scope>
    <source>
        <strain evidence="2">CP</strain>
        <tissue evidence="2">Leaves</tissue>
    </source>
</reference>
<evidence type="ECO:0000256" key="1">
    <source>
        <dbReference type="SAM" id="MobiDB-lite"/>
    </source>
</evidence>
<protein>
    <submittedName>
        <fullName evidence="2">Uncharacterized protein</fullName>
    </submittedName>
</protein>
<proteinExistence type="predicted"/>
<gene>
    <name evidence="2" type="ORF">QJS10_CPA05g00543</name>
</gene>